<organism evidence="8 9">
    <name type="scientific">Anser brachyrhynchus</name>
    <name type="common">Pink-footed goose</name>
    <dbReference type="NCBI Taxonomy" id="132585"/>
    <lineage>
        <taxon>Eukaryota</taxon>
        <taxon>Metazoa</taxon>
        <taxon>Chordata</taxon>
        <taxon>Craniata</taxon>
        <taxon>Vertebrata</taxon>
        <taxon>Euteleostomi</taxon>
        <taxon>Archelosauria</taxon>
        <taxon>Archosauria</taxon>
        <taxon>Dinosauria</taxon>
        <taxon>Saurischia</taxon>
        <taxon>Theropoda</taxon>
        <taxon>Coelurosauria</taxon>
        <taxon>Aves</taxon>
        <taxon>Neognathae</taxon>
        <taxon>Galloanserae</taxon>
        <taxon>Anseriformes</taxon>
        <taxon>Anatidae</taxon>
        <taxon>Anserinae</taxon>
        <taxon>Anser</taxon>
    </lineage>
</organism>
<feature type="transmembrane region" description="Helical" evidence="5">
    <location>
        <begin position="113"/>
        <end position="137"/>
    </location>
</feature>
<dbReference type="GO" id="GO:0002286">
    <property type="term" value="P:T cell activation involved in immune response"/>
    <property type="evidence" value="ECO:0007669"/>
    <property type="project" value="TreeGrafter"/>
</dbReference>
<dbReference type="GO" id="GO:0043518">
    <property type="term" value="P:negative regulation of DNA damage response, signal transduction by p53 class mediator"/>
    <property type="evidence" value="ECO:0007669"/>
    <property type="project" value="TreeGrafter"/>
</dbReference>
<dbReference type="GeneTree" id="ENSGT00390000008961"/>
<dbReference type="AlphaFoldDB" id="A0A8B9CKW4"/>
<keyword evidence="2" id="KW-0964">Secreted</keyword>
<keyword evidence="5" id="KW-0472">Membrane</keyword>
<keyword evidence="3" id="KW-0325">Glycoprotein</keyword>
<dbReference type="Ensembl" id="ENSABRT00000028816.1">
    <property type="protein sequence ID" value="ENSABRP00000020474.1"/>
    <property type="gene ID" value="ENSABRG00000017448.1"/>
</dbReference>
<dbReference type="PANTHER" id="PTHR14093:SF17">
    <property type="entry name" value="HLA CLASS II HISTOCOMPATIBILITY ANTIGEN GAMMA CHAIN"/>
    <property type="match status" value="1"/>
</dbReference>
<dbReference type="PANTHER" id="PTHR14093">
    <property type="entry name" value="HLA CLASS II GAMMA CHAIN"/>
    <property type="match status" value="1"/>
</dbReference>
<dbReference type="Gene3D" id="1.10.870.10">
    <property type="entry name" value="MHC class II-associated invariant chain, trimerisation domain"/>
    <property type="match status" value="1"/>
</dbReference>
<name>A0A8B9CKW4_9AVES</name>
<accession>A0A8B9CKW4</accession>
<dbReference type="GO" id="GO:0035718">
    <property type="term" value="F:macrophage migration inhibitory factor binding"/>
    <property type="evidence" value="ECO:0007669"/>
    <property type="project" value="TreeGrafter"/>
</dbReference>
<dbReference type="InterPro" id="IPR036613">
    <property type="entry name" value="MHCII_invariant_trimer_sf"/>
</dbReference>
<evidence type="ECO:0000256" key="5">
    <source>
        <dbReference type="SAM" id="Phobius"/>
    </source>
</evidence>
<keyword evidence="5" id="KW-0812">Transmembrane</keyword>
<evidence type="ECO:0000256" key="4">
    <source>
        <dbReference type="SAM" id="MobiDB-lite"/>
    </source>
</evidence>
<dbReference type="GO" id="GO:0019882">
    <property type="term" value="P:antigen processing and presentation"/>
    <property type="evidence" value="ECO:0007669"/>
    <property type="project" value="InterPro"/>
</dbReference>
<feature type="compositionally biased region" description="Polar residues" evidence="4">
    <location>
        <begin position="17"/>
        <end position="29"/>
    </location>
</feature>
<proteinExistence type="predicted"/>
<dbReference type="GO" id="GO:0001961">
    <property type="term" value="P:positive regulation of cytokine-mediated signaling pathway"/>
    <property type="evidence" value="ECO:0007669"/>
    <property type="project" value="TreeGrafter"/>
</dbReference>
<evidence type="ECO:0000256" key="2">
    <source>
        <dbReference type="ARBA" id="ARBA00022525"/>
    </source>
</evidence>
<dbReference type="GO" id="GO:0005576">
    <property type="term" value="C:extracellular region"/>
    <property type="evidence" value="ECO:0007669"/>
    <property type="project" value="UniProtKB-SubCell"/>
</dbReference>
<dbReference type="GO" id="GO:0002830">
    <property type="term" value="P:positive regulation of type 2 immune response"/>
    <property type="evidence" value="ECO:0007669"/>
    <property type="project" value="TreeGrafter"/>
</dbReference>
<dbReference type="Proteomes" id="UP000694426">
    <property type="component" value="Unplaced"/>
</dbReference>
<evidence type="ECO:0000256" key="1">
    <source>
        <dbReference type="ARBA" id="ARBA00004613"/>
    </source>
</evidence>
<dbReference type="GO" id="GO:0070374">
    <property type="term" value="P:positive regulation of ERK1 and ERK2 cascade"/>
    <property type="evidence" value="ECO:0007669"/>
    <property type="project" value="TreeGrafter"/>
</dbReference>
<evidence type="ECO:0000259" key="7">
    <source>
        <dbReference type="Pfam" id="PF09307"/>
    </source>
</evidence>
<comment type="subcellular location">
    <subcellularLocation>
        <location evidence="1">Secreted</location>
    </subcellularLocation>
</comment>
<dbReference type="GO" id="GO:0070206">
    <property type="term" value="P:protein trimerization"/>
    <property type="evidence" value="ECO:0007669"/>
    <property type="project" value="InterPro"/>
</dbReference>
<feature type="region of interest" description="Disordered" evidence="4">
    <location>
        <begin position="1"/>
        <end position="29"/>
    </location>
</feature>
<reference evidence="8" key="1">
    <citation type="submission" date="2025-08" db="UniProtKB">
        <authorList>
            <consortium name="Ensembl"/>
        </authorList>
    </citation>
    <scope>IDENTIFICATION</scope>
</reference>
<dbReference type="GO" id="GO:0042289">
    <property type="term" value="F:MHC class II protein binding"/>
    <property type="evidence" value="ECO:0007669"/>
    <property type="project" value="InterPro"/>
</dbReference>
<dbReference type="PRINTS" id="PR01990">
    <property type="entry name" value="CD74ANTIGEN"/>
</dbReference>
<dbReference type="GO" id="GO:1902166">
    <property type="term" value="P:negative regulation of intrinsic apoptotic signaling pathway in response to DNA damage by p53 class mediator"/>
    <property type="evidence" value="ECO:0007669"/>
    <property type="project" value="TreeGrafter"/>
</dbReference>
<feature type="domain" description="MHC class II-associated invariant chain/CLIP MHC II-interacting" evidence="7">
    <location>
        <begin position="85"/>
        <end position="189"/>
    </location>
</feature>
<dbReference type="GO" id="GO:0006886">
    <property type="term" value="P:intracellular protein transport"/>
    <property type="evidence" value="ECO:0007669"/>
    <property type="project" value="InterPro"/>
</dbReference>
<dbReference type="SUPFAM" id="SSF48305">
    <property type="entry name" value="Class II MHC-associated invariant chain ectoplasmic trimerization domain"/>
    <property type="match status" value="1"/>
</dbReference>
<dbReference type="GO" id="GO:0016020">
    <property type="term" value="C:membrane"/>
    <property type="evidence" value="ECO:0007669"/>
    <property type="project" value="InterPro"/>
</dbReference>
<dbReference type="InterPro" id="IPR015386">
    <property type="entry name" value="MHC_II-assoc_invar/CLIP_MHC-bd"/>
</dbReference>
<dbReference type="InterPro" id="IPR052001">
    <property type="entry name" value="MHC-II_Gamma/Thyroglobulin"/>
</dbReference>
<evidence type="ECO:0000313" key="9">
    <source>
        <dbReference type="Proteomes" id="UP000694426"/>
    </source>
</evidence>
<dbReference type="InterPro" id="IPR022339">
    <property type="entry name" value="MHC_II-assoc_invar_chain"/>
</dbReference>
<dbReference type="InterPro" id="IPR011988">
    <property type="entry name" value="MHC_II-assoc_invariant_trimer"/>
</dbReference>
<gene>
    <name evidence="8" type="primary">CD74</name>
</gene>
<dbReference type="Pfam" id="PF09307">
    <property type="entry name" value="MHC2-interact"/>
    <property type="match status" value="1"/>
</dbReference>
<evidence type="ECO:0000256" key="3">
    <source>
        <dbReference type="ARBA" id="ARBA00023180"/>
    </source>
</evidence>
<keyword evidence="5" id="KW-1133">Transmembrane helix</keyword>
<dbReference type="GO" id="GO:0060907">
    <property type="term" value="P:positive regulation of macrophage cytokine production"/>
    <property type="evidence" value="ECO:0007669"/>
    <property type="project" value="TreeGrafter"/>
</dbReference>
<reference evidence="8" key="2">
    <citation type="submission" date="2025-09" db="UniProtKB">
        <authorList>
            <consortium name="Ensembl"/>
        </authorList>
    </citation>
    <scope>IDENTIFICATION</scope>
</reference>
<dbReference type="Pfam" id="PF08831">
    <property type="entry name" value="MHCassoc_trimer"/>
    <property type="match status" value="1"/>
</dbReference>
<keyword evidence="9" id="KW-1185">Reference proteome</keyword>
<protein>
    <submittedName>
        <fullName evidence="8">CD74 molecule</fullName>
    </submittedName>
</protein>
<sequence>MPNTAAATYSGRDPASSLDQRPSEQSSAWQQLMRVPAANGAFFFLPPPARGGSGGVPQGGYFHPRPPPGSHFPIGRSADGAAMAEEQRDLISDRGSGVLPVGDTQRSVFGRRAALSTLSILVALLIAGQAVTIYFVYQQSGQISKLTRTSQNLQLEALQRKLPQSSKPASNMKMSMVNTPLAMRVLPLAPSVDSMPVKDMGPRSNKTEDQVRHLLLQGDPRKMFPELKDSLLDNLKSLKKTMTDVDWKSFESWMHKWLLFEMAKSPKPDERKAIPAEKGATLTEPEEMIFSGVDMLKLGADKGENKAGGLRGYGHGRGWGHGPGLLMGWMRPGAARRRLGATGSQGWKSSALTPALQQQCGGTVGTKGAELAHCAWSLLIPPFSFSHDSQVEEDTHRCPRGLQQPSSGCLLYLISALTSLSRKP</sequence>
<evidence type="ECO:0000259" key="6">
    <source>
        <dbReference type="Pfam" id="PF08831"/>
    </source>
</evidence>
<evidence type="ECO:0000313" key="8">
    <source>
        <dbReference type="Ensembl" id="ENSABRP00000020474.1"/>
    </source>
</evidence>
<dbReference type="GO" id="GO:0009986">
    <property type="term" value="C:cell surface"/>
    <property type="evidence" value="ECO:0007669"/>
    <property type="project" value="TreeGrafter"/>
</dbReference>
<dbReference type="GO" id="GO:0004896">
    <property type="term" value="F:cytokine receptor activity"/>
    <property type="evidence" value="ECO:0007669"/>
    <property type="project" value="TreeGrafter"/>
</dbReference>
<feature type="domain" description="MHC class II-associated invariant chain trimerisation" evidence="6">
    <location>
        <begin position="205"/>
        <end position="272"/>
    </location>
</feature>
<dbReference type="GO" id="GO:0005737">
    <property type="term" value="C:cytoplasm"/>
    <property type="evidence" value="ECO:0007669"/>
    <property type="project" value="TreeGrafter"/>
</dbReference>